<evidence type="ECO:0000256" key="3">
    <source>
        <dbReference type="ARBA" id="ARBA00023136"/>
    </source>
</evidence>
<feature type="transmembrane region" description="Helical" evidence="5">
    <location>
        <begin position="203"/>
        <end position="226"/>
    </location>
</feature>
<feature type="compositionally biased region" description="Gly residues" evidence="4">
    <location>
        <begin position="117"/>
        <end position="126"/>
    </location>
</feature>
<comment type="caution">
    <text evidence="6">The sequence shown here is derived from an EMBL/GenBank/DDBJ whole genome shotgun (WGS) entry which is preliminary data.</text>
</comment>
<feature type="compositionally biased region" description="Pro residues" evidence="4">
    <location>
        <begin position="98"/>
        <end position="109"/>
    </location>
</feature>
<dbReference type="Proteomes" id="UP001174694">
    <property type="component" value="Unassembled WGS sequence"/>
</dbReference>
<evidence type="ECO:0000256" key="4">
    <source>
        <dbReference type="SAM" id="MobiDB-lite"/>
    </source>
</evidence>
<dbReference type="AlphaFoldDB" id="A0AA38RIH1"/>
<dbReference type="Pfam" id="PF08690">
    <property type="entry name" value="GET2"/>
    <property type="match status" value="1"/>
</dbReference>
<feature type="region of interest" description="Disordered" evidence="4">
    <location>
        <begin position="1"/>
        <end position="196"/>
    </location>
</feature>
<feature type="compositionally biased region" description="Low complexity" evidence="4">
    <location>
        <begin position="1"/>
        <end position="17"/>
    </location>
</feature>
<proteinExistence type="predicted"/>
<evidence type="ECO:0000256" key="1">
    <source>
        <dbReference type="ARBA" id="ARBA00022692"/>
    </source>
</evidence>
<reference evidence="6" key="1">
    <citation type="submission" date="2022-07" db="EMBL/GenBank/DDBJ databases">
        <title>Fungi with potential for degradation of polypropylene.</title>
        <authorList>
            <person name="Gostincar C."/>
        </authorList>
    </citation>
    <scope>NUCLEOTIDE SEQUENCE</scope>
    <source>
        <strain evidence="6">EXF-13308</strain>
    </source>
</reference>
<evidence type="ECO:0000256" key="2">
    <source>
        <dbReference type="ARBA" id="ARBA00022989"/>
    </source>
</evidence>
<dbReference type="PANTHER" id="PTHR28263:SF1">
    <property type="entry name" value="GOLGI TO ER TRAFFIC PROTEIN 2"/>
    <property type="match status" value="1"/>
</dbReference>
<keyword evidence="1 5" id="KW-0812">Transmembrane</keyword>
<gene>
    <name evidence="6" type="ORF">NKR23_g4424</name>
</gene>
<evidence type="ECO:0000313" key="6">
    <source>
        <dbReference type="EMBL" id="KAJ9149277.1"/>
    </source>
</evidence>
<feature type="compositionally biased region" description="Low complexity" evidence="4">
    <location>
        <begin position="54"/>
        <end position="65"/>
    </location>
</feature>
<keyword evidence="3 5" id="KW-0472">Membrane</keyword>
<feature type="compositionally biased region" description="Low complexity" evidence="4">
    <location>
        <begin position="181"/>
        <end position="195"/>
    </location>
</feature>
<protein>
    <submittedName>
        <fullName evidence="6">Golgi to ER traffic protein 2</fullName>
    </submittedName>
</protein>
<dbReference type="GO" id="GO:0006890">
    <property type="term" value="P:retrograde vesicle-mediated transport, Golgi to endoplasmic reticulum"/>
    <property type="evidence" value="ECO:0007669"/>
    <property type="project" value="TreeGrafter"/>
</dbReference>
<organism evidence="6 7">
    <name type="scientific">Pleurostoma richardsiae</name>
    <dbReference type="NCBI Taxonomy" id="41990"/>
    <lineage>
        <taxon>Eukaryota</taxon>
        <taxon>Fungi</taxon>
        <taxon>Dikarya</taxon>
        <taxon>Ascomycota</taxon>
        <taxon>Pezizomycotina</taxon>
        <taxon>Sordariomycetes</taxon>
        <taxon>Sordariomycetidae</taxon>
        <taxon>Calosphaeriales</taxon>
        <taxon>Pleurostomataceae</taxon>
        <taxon>Pleurostoma</taxon>
    </lineage>
</organism>
<sequence length="338" mass="35355">MTENAPAPEDAAAARAAEQARLRKERREAKIRAGGTARLNKITGLGGGIQRDTQPATAEQSSSPSAEPPAAPAPHHADPDEVDISEHYYAPQTTARLPPDPANMMPPPSLDSLLGYGQPGLGGGGPDQMQNPFMDPSIQDDPMLKLLSQMMGAGPGGDGAGGGPPQNPFFPGGGGVPGMPNPFGGPQGQQQQQQPAVPDTYAAVWRILHFVLALGLGLYIAALTSFSGTKIERERAAFDSRSSSSGTSSVADQEAAARRYFFWAYATAEAALLSSRMLLDRGRAGGSGLLWTLVGMLPEPARGLVSVAARYGQVFSTVRSDLLVCVFVLGCCSWLRSA</sequence>
<name>A0AA38RIH1_9PEZI</name>
<accession>A0AA38RIH1</accession>
<keyword evidence="2 5" id="KW-1133">Transmembrane helix</keyword>
<evidence type="ECO:0000313" key="7">
    <source>
        <dbReference type="Proteomes" id="UP001174694"/>
    </source>
</evidence>
<feature type="compositionally biased region" description="Gly residues" evidence="4">
    <location>
        <begin position="153"/>
        <end position="164"/>
    </location>
</feature>
<keyword evidence="7" id="KW-1185">Reference proteome</keyword>
<dbReference type="EMBL" id="JANBVO010000010">
    <property type="protein sequence ID" value="KAJ9149277.1"/>
    <property type="molecule type" value="Genomic_DNA"/>
</dbReference>
<dbReference type="PANTHER" id="PTHR28263">
    <property type="entry name" value="GOLGI TO ER TRAFFIC PROTEIN 2"/>
    <property type="match status" value="1"/>
</dbReference>
<dbReference type="InterPro" id="IPR028143">
    <property type="entry name" value="Get2/sif1"/>
</dbReference>
<feature type="compositionally biased region" description="Basic and acidic residues" evidence="4">
    <location>
        <begin position="18"/>
        <end position="31"/>
    </location>
</feature>
<evidence type="ECO:0000256" key="5">
    <source>
        <dbReference type="SAM" id="Phobius"/>
    </source>
</evidence>